<dbReference type="EMBL" id="JACBZH010000001">
    <property type="protein sequence ID" value="NYH90198.1"/>
    <property type="molecule type" value="Genomic_DNA"/>
</dbReference>
<gene>
    <name evidence="2" type="ORF">F4554_002836</name>
</gene>
<name>A0A852ZEB7_9ACTN</name>
<feature type="compositionally biased region" description="Basic and acidic residues" evidence="1">
    <location>
        <begin position="36"/>
        <end position="45"/>
    </location>
</feature>
<feature type="region of interest" description="Disordered" evidence="1">
    <location>
        <begin position="24"/>
        <end position="57"/>
    </location>
</feature>
<reference evidence="2 3" key="1">
    <citation type="submission" date="2020-07" db="EMBL/GenBank/DDBJ databases">
        <title>Sequencing the genomes of 1000 actinobacteria strains.</title>
        <authorList>
            <person name="Klenk H.-P."/>
        </authorList>
    </citation>
    <scope>NUCLEOTIDE SEQUENCE [LARGE SCALE GENOMIC DNA]</scope>
    <source>
        <strain evidence="2 3">DSM 18448</strain>
    </source>
</reference>
<dbReference type="AlphaFoldDB" id="A0A852ZEB7"/>
<proteinExistence type="predicted"/>
<comment type="caution">
    <text evidence="2">The sequence shown here is derived from an EMBL/GenBank/DDBJ whole genome shotgun (WGS) entry which is preliminary data.</text>
</comment>
<evidence type="ECO:0000313" key="2">
    <source>
        <dbReference type="EMBL" id="NYH90198.1"/>
    </source>
</evidence>
<evidence type="ECO:0000313" key="3">
    <source>
        <dbReference type="Proteomes" id="UP000579605"/>
    </source>
</evidence>
<accession>A0A852ZEB7</accession>
<organism evidence="2 3">
    <name type="scientific">Actinopolymorpha rutila</name>
    <dbReference type="NCBI Taxonomy" id="446787"/>
    <lineage>
        <taxon>Bacteria</taxon>
        <taxon>Bacillati</taxon>
        <taxon>Actinomycetota</taxon>
        <taxon>Actinomycetes</taxon>
        <taxon>Propionibacteriales</taxon>
        <taxon>Actinopolymorphaceae</taxon>
        <taxon>Actinopolymorpha</taxon>
    </lineage>
</organism>
<keyword evidence="3" id="KW-1185">Reference proteome</keyword>
<dbReference type="Proteomes" id="UP000579605">
    <property type="component" value="Unassembled WGS sequence"/>
</dbReference>
<protein>
    <submittedName>
        <fullName evidence="2">Uncharacterized protein</fullName>
    </submittedName>
</protein>
<evidence type="ECO:0000256" key="1">
    <source>
        <dbReference type="SAM" id="MobiDB-lite"/>
    </source>
</evidence>
<sequence>MAHSHAADPWDVIFACPNDPPIGGKSVSVPPGPRVRHCDVDHTTEGRNGPMPLPKVPYLAGPGRAHAPIPQYVDHMARVLAGEVARLWGADLREREHDAPGLMLLEWSPRRIGVKIT</sequence>